<gene>
    <name evidence="3" type="ORF">CANCADRAFT_72595</name>
</gene>
<dbReference type="Pfam" id="PF13649">
    <property type="entry name" value="Methyltransf_25"/>
    <property type="match status" value="1"/>
</dbReference>
<dbReference type="Proteomes" id="UP000095023">
    <property type="component" value="Unassembled WGS sequence"/>
</dbReference>
<evidence type="ECO:0000256" key="1">
    <source>
        <dbReference type="SAM" id="MobiDB-lite"/>
    </source>
</evidence>
<evidence type="ECO:0000313" key="3">
    <source>
        <dbReference type="EMBL" id="ODV91544.1"/>
    </source>
</evidence>
<dbReference type="OrthoDB" id="2013972at2759"/>
<feature type="domain" description="Methyltransferase" evidence="2">
    <location>
        <begin position="117"/>
        <end position="219"/>
    </location>
</feature>
<protein>
    <recommendedName>
        <fullName evidence="2">Methyltransferase domain-containing protein</fullName>
    </recommendedName>
</protein>
<feature type="region of interest" description="Disordered" evidence="1">
    <location>
        <begin position="27"/>
        <end position="56"/>
    </location>
</feature>
<dbReference type="InterPro" id="IPR029063">
    <property type="entry name" value="SAM-dependent_MTases_sf"/>
</dbReference>
<dbReference type="Gene3D" id="3.40.50.150">
    <property type="entry name" value="Vaccinia Virus protein VP39"/>
    <property type="match status" value="1"/>
</dbReference>
<reference evidence="4" key="1">
    <citation type="submission" date="2016-02" db="EMBL/GenBank/DDBJ databases">
        <title>Comparative genomics of biotechnologically important yeasts.</title>
        <authorList>
            <consortium name="DOE Joint Genome Institute"/>
            <person name="Riley R."/>
            <person name="Haridas S."/>
            <person name="Wolfe K.H."/>
            <person name="Lopes M.R."/>
            <person name="Hittinger C.T."/>
            <person name="Goker M."/>
            <person name="Salamov A."/>
            <person name="Wisecaver J."/>
            <person name="Long T.M."/>
            <person name="Aerts A.L."/>
            <person name="Barry K."/>
            <person name="Choi C."/>
            <person name="Clum A."/>
            <person name="Coughlan A.Y."/>
            <person name="Deshpande S."/>
            <person name="Douglass A.P."/>
            <person name="Hanson S.J."/>
            <person name="Klenk H.-P."/>
            <person name="Labutti K."/>
            <person name="Lapidus A."/>
            <person name="Lindquist E."/>
            <person name="Lipzen A."/>
            <person name="Meier-Kolthoff J.P."/>
            <person name="Ohm R.A."/>
            <person name="Otillar R.P."/>
            <person name="Pangilinan J."/>
            <person name="Peng Y."/>
            <person name="Rokas A."/>
            <person name="Rosa C.A."/>
            <person name="Scheuner C."/>
            <person name="Sibirny A.A."/>
            <person name="Slot J.C."/>
            <person name="Stielow J.B."/>
            <person name="Sun H."/>
            <person name="Kurtzman C.P."/>
            <person name="Blackwell M."/>
            <person name="Jeffries T.W."/>
            <person name="Grigoriev I.V."/>
        </authorList>
    </citation>
    <scope>NUCLEOTIDE SEQUENCE [LARGE SCALE GENOMIC DNA]</scope>
    <source>
        <strain evidence="4">NRRL Y-17796</strain>
    </source>
</reference>
<evidence type="ECO:0000259" key="2">
    <source>
        <dbReference type="Pfam" id="PF13649"/>
    </source>
</evidence>
<dbReference type="AlphaFoldDB" id="A0A1E4TIE9"/>
<dbReference type="EMBL" id="KV453841">
    <property type="protein sequence ID" value="ODV91544.1"/>
    <property type="molecule type" value="Genomic_DNA"/>
</dbReference>
<sequence>MSSEHNESKTGWRIPLIPKIVISTSTKNRNAAKNRRSSAPDALQAARRSSISTTGSAHSGVGFILKYGTRRFINPSIARTYYLPCDPLELLRQRQKYQFYEELLEDDMYFHQHKGRVLDLGCGTGTWINEQHKRYMNSGDTFETEYVGIDLLNLTVGLDMPPQWKFVETNLSTNRYLPFTDQYFDGIHIQDMSSVFEYSQRSGMKTLWQELHRVLNNGGEMIICEANLTVFEAVTDSQQSRVCNYKIPKNSHLQWFNHCVEELHSRFDLCLYPATQVHGNTQHNVNEKMRRVRCKRVFAGFNANTYRAACESYGNERDIPSGIRWSSPDVIWFINGSKLLYDSAMKVYMDQLQAMKHAICVTQNIAFPLYEKRRLEIERANGGFEIVCVTLKKER</sequence>
<accession>A0A1E4TIE9</accession>
<evidence type="ECO:0000313" key="4">
    <source>
        <dbReference type="Proteomes" id="UP000095023"/>
    </source>
</evidence>
<dbReference type="CDD" id="cd02440">
    <property type="entry name" value="AdoMet_MTases"/>
    <property type="match status" value="1"/>
</dbReference>
<name>A0A1E4TIE9_9ASCO</name>
<feature type="compositionally biased region" description="Polar residues" evidence="1">
    <location>
        <begin position="47"/>
        <end position="56"/>
    </location>
</feature>
<dbReference type="SUPFAM" id="SSF53335">
    <property type="entry name" value="S-adenosyl-L-methionine-dependent methyltransferases"/>
    <property type="match status" value="1"/>
</dbReference>
<keyword evidence="4" id="KW-1185">Reference proteome</keyword>
<dbReference type="InterPro" id="IPR041698">
    <property type="entry name" value="Methyltransf_25"/>
</dbReference>
<organism evidence="3 4">
    <name type="scientific">Tortispora caseinolytica NRRL Y-17796</name>
    <dbReference type="NCBI Taxonomy" id="767744"/>
    <lineage>
        <taxon>Eukaryota</taxon>
        <taxon>Fungi</taxon>
        <taxon>Dikarya</taxon>
        <taxon>Ascomycota</taxon>
        <taxon>Saccharomycotina</taxon>
        <taxon>Trigonopsidomycetes</taxon>
        <taxon>Trigonopsidales</taxon>
        <taxon>Trigonopsidaceae</taxon>
        <taxon>Tortispora</taxon>
    </lineage>
</organism>
<proteinExistence type="predicted"/>